<evidence type="ECO:0000313" key="2">
    <source>
        <dbReference type="Proteomes" id="UP000269377"/>
    </source>
</evidence>
<dbReference type="EMBL" id="MG592409">
    <property type="protein sequence ID" value="AUR82565.1"/>
    <property type="molecule type" value="Genomic_DNA"/>
</dbReference>
<name>A0A2I7QMC4_9CAUD</name>
<reference evidence="1 2" key="1">
    <citation type="submission" date="2017-11" db="EMBL/GenBank/DDBJ databases">
        <title>A major lineage of nontailed dsDNA viruses as unrecognized killers of marine bacteria.</title>
        <authorList>
            <person name="Kauffman K.M."/>
            <person name="Hussain F.A."/>
            <person name="Yang J."/>
            <person name="Arevalo P."/>
            <person name="Brown J.M."/>
            <person name="Chang W.K."/>
            <person name="VanInsberghe D."/>
            <person name="Elsherbini J."/>
            <person name="Cutler M.B."/>
            <person name="Kelly L."/>
            <person name="Polz M.F."/>
        </authorList>
    </citation>
    <scope>NUCLEOTIDE SEQUENCE [LARGE SCALE GENOMIC DNA]</scope>
</reference>
<gene>
    <name evidence="1" type="ORF">NVP1025O_082</name>
</gene>
<keyword evidence="1" id="KW-0238">DNA-binding</keyword>
<organism evidence="1 2">
    <name type="scientific">Vibrio phage 1.025.O._10N.222.46.B6</name>
    <dbReference type="NCBI Taxonomy" id="1881420"/>
    <lineage>
        <taxon>Viruses</taxon>
        <taxon>Duplodnaviria</taxon>
        <taxon>Heunggongvirae</taxon>
        <taxon>Uroviricota</taxon>
        <taxon>Caudoviricetes</taxon>
        <taxon>Schitoviridae</taxon>
        <taxon>Pontosvirinae</taxon>
        <taxon>Nahantvirus</taxon>
        <taxon>Nahantvirus 49C7</taxon>
    </lineage>
</organism>
<dbReference type="Proteomes" id="UP000269377">
    <property type="component" value="Segment"/>
</dbReference>
<dbReference type="Gene3D" id="1.10.10.10">
    <property type="entry name" value="Winged helix-like DNA-binding domain superfamily/Winged helix DNA-binding domain"/>
    <property type="match status" value="1"/>
</dbReference>
<dbReference type="InterPro" id="IPR036388">
    <property type="entry name" value="WH-like_DNA-bd_sf"/>
</dbReference>
<proteinExistence type="predicted"/>
<sequence>MKDYLKPHHSRWHNMMQRCYNPDAVNYKYYGGKGVTVCEEWHDFTTFAKWCDDNNVDGNDIDKDASSSNVYSPDTCTVVSHARNMEITHARYWKIQAPDGTVHDVYNLKKFARDNGLNNSALYEVMKGKRGHHKQWRKA</sequence>
<accession>A0A2I7QMC4</accession>
<protein>
    <submittedName>
        <fullName evidence="1">Winged helix-turn-helix DNA-binding domain protein</fullName>
    </submittedName>
</protein>
<dbReference type="GO" id="GO:0003677">
    <property type="term" value="F:DNA binding"/>
    <property type="evidence" value="ECO:0007669"/>
    <property type="project" value="UniProtKB-KW"/>
</dbReference>
<evidence type="ECO:0000313" key="1">
    <source>
        <dbReference type="EMBL" id="AUR82565.1"/>
    </source>
</evidence>